<keyword evidence="1" id="KW-1133">Transmembrane helix</keyword>
<dbReference type="EMBL" id="VTER01000007">
    <property type="protein sequence ID" value="TYS46774.1"/>
    <property type="molecule type" value="Genomic_DNA"/>
</dbReference>
<reference evidence="2 3" key="1">
    <citation type="submission" date="2019-08" db="EMBL/GenBank/DDBJ databases">
        <title>Bacillus genomes from the desert of Cuatro Cienegas, Coahuila.</title>
        <authorList>
            <person name="Olmedo-Alvarez G."/>
        </authorList>
    </citation>
    <scope>NUCLEOTIDE SEQUENCE [LARGE SCALE GENOMIC DNA]</scope>
    <source>
        <strain evidence="2 3">CH446_14T</strain>
    </source>
</reference>
<sequence>MILETVGSIIGSLVGAWIVFSLFSFFLATITRYRWSINKNLNFSLGLSIIFALFWGDFWGLTPDQSILLYVPAIIVIYFIDRRLKLSKKCPNCKERIKVDAEKCKHCHTENLNRNVALEG</sequence>
<name>A0A5D4R9T3_9BACI</name>
<dbReference type="Proteomes" id="UP000322139">
    <property type="component" value="Unassembled WGS sequence"/>
</dbReference>
<keyword evidence="1" id="KW-0472">Membrane</keyword>
<proteinExistence type="predicted"/>
<feature type="transmembrane region" description="Helical" evidence="1">
    <location>
        <begin position="67"/>
        <end position="84"/>
    </location>
</feature>
<accession>A0A5D4R9T3</accession>
<keyword evidence="1" id="KW-0812">Transmembrane</keyword>
<evidence type="ECO:0000313" key="2">
    <source>
        <dbReference type="EMBL" id="TYS46774.1"/>
    </source>
</evidence>
<organism evidence="2 3">
    <name type="scientific">Bacillus infantis</name>
    <dbReference type="NCBI Taxonomy" id="324767"/>
    <lineage>
        <taxon>Bacteria</taxon>
        <taxon>Bacillati</taxon>
        <taxon>Bacillota</taxon>
        <taxon>Bacilli</taxon>
        <taxon>Bacillales</taxon>
        <taxon>Bacillaceae</taxon>
        <taxon>Bacillus</taxon>
    </lineage>
</organism>
<comment type="caution">
    <text evidence="2">The sequence shown here is derived from an EMBL/GenBank/DDBJ whole genome shotgun (WGS) entry which is preliminary data.</text>
</comment>
<dbReference type="RefSeq" id="WP_148975517.1">
    <property type="nucleotide sequence ID" value="NZ_VTER01000007.1"/>
</dbReference>
<evidence type="ECO:0000256" key="1">
    <source>
        <dbReference type="SAM" id="Phobius"/>
    </source>
</evidence>
<gene>
    <name evidence="2" type="ORF">FZD51_14980</name>
</gene>
<feature type="transmembrane region" description="Helical" evidence="1">
    <location>
        <begin position="41"/>
        <end position="61"/>
    </location>
</feature>
<dbReference type="AlphaFoldDB" id="A0A5D4R9T3"/>
<evidence type="ECO:0000313" key="3">
    <source>
        <dbReference type="Proteomes" id="UP000322139"/>
    </source>
</evidence>
<feature type="transmembrane region" description="Helical" evidence="1">
    <location>
        <begin position="6"/>
        <end position="29"/>
    </location>
</feature>
<protein>
    <submittedName>
        <fullName evidence="2">Uncharacterized protein</fullName>
    </submittedName>
</protein>